<comment type="caution">
    <text evidence="5">The sequence shown here is derived from an EMBL/GenBank/DDBJ whole genome shotgun (WGS) entry which is preliminary data.</text>
</comment>
<dbReference type="Gene3D" id="3.60.10.10">
    <property type="entry name" value="Endonuclease/exonuclease/phosphatase"/>
    <property type="match status" value="1"/>
</dbReference>
<feature type="compositionally biased region" description="Pro residues" evidence="3">
    <location>
        <begin position="79"/>
        <end position="97"/>
    </location>
</feature>
<dbReference type="SUPFAM" id="SSF56219">
    <property type="entry name" value="DNase I-like"/>
    <property type="match status" value="1"/>
</dbReference>
<keyword evidence="2" id="KW-0378">Hydrolase</keyword>
<accession>A0A8T0UNG6</accession>
<dbReference type="GO" id="GO:0004445">
    <property type="term" value="F:inositol-polyphosphate 5-phosphatase activity"/>
    <property type="evidence" value="ECO:0007669"/>
    <property type="project" value="InterPro"/>
</dbReference>
<evidence type="ECO:0000313" key="6">
    <source>
        <dbReference type="Proteomes" id="UP000823388"/>
    </source>
</evidence>
<protein>
    <recommendedName>
        <fullName evidence="4">Inositol polyphosphate-related phosphatase domain-containing protein</fullName>
    </recommendedName>
</protein>
<sequence>MRTRNPTMSKSSSWPKTKTVVKKWLNLKSSEFHSDCINESFGGQHQVMRRSCSDDRDGSLLTQTDLSGGWLVESSENLRPPPPPPRYGSPAPTPSWRPPKELRMFVGTWNVGGRAPHGGLDLSDWLIDGSASSSPHIYVLGFQEIVPLNAGNVLGAEDKGPACQWLDLIRRALNPESRGSHGLLPLDSLQKGRVSFSDLLAAEDSRLSAASELDDDASELSTSNQESSSEEESGDFGGAARRLRGHGYRLAASKQMVGIFLCVWVRADLLPCVTSLRVSCVGRGIMGYMGNKGSISVSLTLQGGASLCFVCTHLASGEKDGDEVRRNSDVAEILKRTRFVPSPPLRFSWPPPALSPETILEHDKVIWLGDLNYRLTSGGGGRETRELLERHDWQALLERDQLRTEQRAGRVFAGWEEGRIRFPPTYKYLAESDAYAMSLGASGSREKKRTPAWCDRILWRGEGMHQHWYARGESRFSDHRPVSCLFSARLHADGSKQPAALRGNGAAARFRRRGTMPPSRAAAAVAAPRGAVVEAEEMLLVPRASCPHSSRF</sequence>
<name>A0A8T0UNG6_PANVG</name>
<dbReference type="InterPro" id="IPR045849">
    <property type="entry name" value="IP5P_plant"/>
</dbReference>
<organism evidence="5 6">
    <name type="scientific">Panicum virgatum</name>
    <name type="common">Blackwell switchgrass</name>
    <dbReference type="NCBI Taxonomy" id="38727"/>
    <lineage>
        <taxon>Eukaryota</taxon>
        <taxon>Viridiplantae</taxon>
        <taxon>Streptophyta</taxon>
        <taxon>Embryophyta</taxon>
        <taxon>Tracheophyta</taxon>
        <taxon>Spermatophyta</taxon>
        <taxon>Magnoliopsida</taxon>
        <taxon>Liliopsida</taxon>
        <taxon>Poales</taxon>
        <taxon>Poaceae</taxon>
        <taxon>PACMAD clade</taxon>
        <taxon>Panicoideae</taxon>
        <taxon>Panicodae</taxon>
        <taxon>Paniceae</taxon>
        <taxon>Panicinae</taxon>
        <taxon>Panicum</taxon>
        <taxon>Panicum sect. Hiantes</taxon>
    </lineage>
</organism>
<dbReference type="SMART" id="SM00128">
    <property type="entry name" value="IPPc"/>
    <property type="match status" value="1"/>
</dbReference>
<dbReference type="GO" id="GO:0046856">
    <property type="term" value="P:phosphatidylinositol dephosphorylation"/>
    <property type="evidence" value="ECO:0007669"/>
    <property type="project" value="InterPro"/>
</dbReference>
<dbReference type="InterPro" id="IPR000300">
    <property type="entry name" value="IPPc"/>
</dbReference>
<dbReference type="OrthoDB" id="62798at2759"/>
<reference evidence="5" key="1">
    <citation type="submission" date="2020-05" db="EMBL/GenBank/DDBJ databases">
        <title>WGS assembly of Panicum virgatum.</title>
        <authorList>
            <person name="Lovell J.T."/>
            <person name="Jenkins J."/>
            <person name="Shu S."/>
            <person name="Juenger T.E."/>
            <person name="Schmutz J."/>
        </authorList>
    </citation>
    <scope>NUCLEOTIDE SEQUENCE</scope>
    <source>
        <strain evidence="5">AP13</strain>
    </source>
</reference>
<dbReference type="PANTHER" id="PTHR45666">
    <property type="entry name" value="TYPE IV INOSITOL POLYPHOSPHATE 5-PHOSPHATASE 9"/>
    <property type="match status" value="1"/>
</dbReference>
<evidence type="ECO:0000256" key="1">
    <source>
        <dbReference type="ARBA" id="ARBA00010768"/>
    </source>
</evidence>
<feature type="region of interest" description="Disordered" evidence="3">
    <location>
        <begin position="71"/>
        <end position="99"/>
    </location>
</feature>
<feature type="region of interest" description="Disordered" evidence="3">
    <location>
        <begin position="212"/>
        <end position="237"/>
    </location>
</feature>
<dbReference type="GO" id="GO:0034485">
    <property type="term" value="F:phosphatidylinositol-3,4,5-trisphosphate 5-phosphatase activity"/>
    <property type="evidence" value="ECO:0007669"/>
    <property type="project" value="TreeGrafter"/>
</dbReference>
<proteinExistence type="inferred from homology"/>
<comment type="similarity">
    <text evidence="1">Belongs to the inositol polyphosphate 5-phosphatase family.</text>
</comment>
<gene>
    <name evidence="5" type="ORF">PVAP13_3KG107000</name>
</gene>
<evidence type="ECO:0000313" key="5">
    <source>
        <dbReference type="EMBL" id="KAG2624140.1"/>
    </source>
</evidence>
<evidence type="ECO:0000256" key="2">
    <source>
        <dbReference type="ARBA" id="ARBA00022801"/>
    </source>
</evidence>
<keyword evidence="6" id="KW-1185">Reference proteome</keyword>
<dbReference type="AlphaFoldDB" id="A0A8T0UNG6"/>
<evidence type="ECO:0000256" key="3">
    <source>
        <dbReference type="SAM" id="MobiDB-lite"/>
    </source>
</evidence>
<dbReference type="InterPro" id="IPR036691">
    <property type="entry name" value="Endo/exonu/phosph_ase_sf"/>
</dbReference>
<dbReference type="GO" id="GO:0004439">
    <property type="term" value="F:phosphatidylinositol-4,5-bisphosphate 5-phosphatase activity"/>
    <property type="evidence" value="ECO:0007669"/>
    <property type="project" value="TreeGrafter"/>
</dbReference>
<dbReference type="EMBL" id="CM029041">
    <property type="protein sequence ID" value="KAG2624140.1"/>
    <property type="molecule type" value="Genomic_DNA"/>
</dbReference>
<evidence type="ECO:0000259" key="4">
    <source>
        <dbReference type="SMART" id="SM00128"/>
    </source>
</evidence>
<feature type="domain" description="Inositol polyphosphate-related phosphatase" evidence="4">
    <location>
        <begin position="100"/>
        <end position="495"/>
    </location>
</feature>
<dbReference type="Pfam" id="PF22669">
    <property type="entry name" value="Exo_endo_phos2"/>
    <property type="match status" value="2"/>
</dbReference>
<dbReference type="Proteomes" id="UP000823388">
    <property type="component" value="Chromosome 3K"/>
</dbReference>
<dbReference type="PANTHER" id="PTHR45666:SF15">
    <property type="entry name" value="TYPE I INOSITOL POLYPHOSPHATE 5-PHOSPHATASE 8"/>
    <property type="match status" value="1"/>
</dbReference>